<evidence type="ECO:0000256" key="6">
    <source>
        <dbReference type="ARBA" id="ARBA00023134"/>
    </source>
</evidence>
<dbReference type="SUPFAM" id="SSF52540">
    <property type="entry name" value="P-loop containing nucleoside triphosphate hydrolases"/>
    <property type="match status" value="1"/>
</dbReference>
<feature type="compositionally biased region" description="Pro residues" evidence="9">
    <location>
        <begin position="42"/>
        <end position="52"/>
    </location>
</feature>
<evidence type="ECO:0000313" key="10">
    <source>
        <dbReference type="EMBL" id="NXK14049.1"/>
    </source>
</evidence>
<reference evidence="10 11" key="1">
    <citation type="submission" date="2019-09" db="EMBL/GenBank/DDBJ databases">
        <title>Bird 10,000 Genomes (B10K) Project - Family phase.</title>
        <authorList>
            <person name="Zhang G."/>
        </authorList>
    </citation>
    <scope>NUCLEOTIDE SEQUENCE [LARGE SCALE GENOMIC DNA]</scope>
    <source>
        <strain evidence="10">B10K-DU-005-78</strain>
        <tissue evidence="10">Mixed tissue sample</tissue>
    </source>
</reference>
<evidence type="ECO:0000256" key="8">
    <source>
        <dbReference type="ARBA" id="ARBA00023273"/>
    </source>
</evidence>
<dbReference type="InterPro" id="IPR039677">
    <property type="entry name" value="RSG1"/>
</dbReference>
<evidence type="ECO:0000256" key="7">
    <source>
        <dbReference type="ARBA" id="ARBA00023212"/>
    </source>
</evidence>
<dbReference type="EMBL" id="VXAJ01000893">
    <property type="protein sequence ID" value="NXK14049.1"/>
    <property type="molecule type" value="Genomic_DNA"/>
</dbReference>
<comment type="similarity">
    <text evidence="2">Belongs to the small GTPase superfamily. Rab family.</text>
</comment>
<dbReference type="GO" id="GO:0005525">
    <property type="term" value="F:GTP binding"/>
    <property type="evidence" value="ECO:0007669"/>
    <property type="project" value="UniProtKB-KW"/>
</dbReference>
<dbReference type="Proteomes" id="UP000555649">
    <property type="component" value="Unassembled WGS sequence"/>
</dbReference>
<protein>
    <submittedName>
        <fullName evidence="10">CPLN2 protein</fullName>
    </submittedName>
</protein>
<feature type="region of interest" description="Disordered" evidence="9">
    <location>
        <begin position="33"/>
        <end position="58"/>
    </location>
</feature>
<name>A0A7L0H295_HERCA</name>
<keyword evidence="7" id="KW-0206">Cytoskeleton</keyword>
<dbReference type="GO" id="GO:0015031">
    <property type="term" value="P:protein transport"/>
    <property type="evidence" value="ECO:0007669"/>
    <property type="project" value="UniProtKB-KW"/>
</dbReference>
<keyword evidence="11" id="KW-1185">Reference proteome</keyword>
<dbReference type="Gene3D" id="3.40.50.300">
    <property type="entry name" value="P-loop containing nucleotide triphosphate hydrolases"/>
    <property type="match status" value="1"/>
</dbReference>
<dbReference type="PANTHER" id="PTHR14983:SF1">
    <property type="entry name" value="CILIOGENESIS AND PLANAR POLARITY EFFECTOR 2"/>
    <property type="match status" value="1"/>
</dbReference>
<organism evidence="10 11">
    <name type="scientific">Herpetotheres cachinnans</name>
    <name type="common">Laughing falcon</name>
    <name type="synonym">Falco cachinnans</name>
    <dbReference type="NCBI Taxonomy" id="56343"/>
    <lineage>
        <taxon>Eukaryota</taxon>
        <taxon>Metazoa</taxon>
        <taxon>Chordata</taxon>
        <taxon>Craniata</taxon>
        <taxon>Vertebrata</taxon>
        <taxon>Euteleostomi</taxon>
        <taxon>Archelosauria</taxon>
        <taxon>Archosauria</taxon>
        <taxon>Dinosauria</taxon>
        <taxon>Saurischia</taxon>
        <taxon>Theropoda</taxon>
        <taxon>Coelurosauria</taxon>
        <taxon>Aves</taxon>
        <taxon>Neognathae</taxon>
        <taxon>Neoaves</taxon>
        <taxon>Telluraves</taxon>
        <taxon>Australaves</taxon>
        <taxon>Falconiformes</taxon>
        <taxon>Falconidae</taxon>
        <taxon>Herpetotheres</taxon>
    </lineage>
</organism>
<feature type="non-terminal residue" evidence="10">
    <location>
        <position position="1"/>
    </location>
</feature>
<comment type="caution">
    <text evidence="10">The sequence shown here is derived from an EMBL/GenBank/DDBJ whole genome shotgun (WGS) entry which is preliminary data.</text>
</comment>
<dbReference type="CDD" id="cd00882">
    <property type="entry name" value="Ras_like_GTPase"/>
    <property type="match status" value="1"/>
</dbReference>
<evidence type="ECO:0000256" key="2">
    <source>
        <dbReference type="ARBA" id="ARBA00006270"/>
    </source>
</evidence>
<evidence type="ECO:0000256" key="9">
    <source>
        <dbReference type="SAM" id="MobiDB-lite"/>
    </source>
</evidence>
<feature type="non-terminal residue" evidence="10">
    <location>
        <position position="132"/>
    </location>
</feature>
<keyword evidence="4" id="KW-0963">Cytoplasm</keyword>
<keyword evidence="8" id="KW-0966">Cell projection</keyword>
<evidence type="ECO:0000256" key="1">
    <source>
        <dbReference type="ARBA" id="ARBA00004120"/>
    </source>
</evidence>
<dbReference type="PANTHER" id="PTHR14983">
    <property type="entry name" value="CILIOGENESIS AND PLANAR POLARITY EFFECTOR 2"/>
    <property type="match status" value="1"/>
</dbReference>
<keyword evidence="5" id="KW-0653">Protein transport</keyword>
<evidence type="ECO:0000256" key="5">
    <source>
        <dbReference type="ARBA" id="ARBA00022927"/>
    </source>
</evidence>
<comment type="subcellular location">
    <subcellularLocation>
        <location evidence="1">Cytoplasm</location>
        <location evidence="1">Cytoskeleton</location>
        <location evidence="1">Cilium basal body</location>
    </subcellularLocation>
</comment>
<dbReference type="AlphaFoldDB" id="A0A7L0H295"/>
<keyword evidence="3" id="KW-0813">Transport</keyword>
<evidence type="ECO:0000313" key="11">
    <source>
        <dbReference type="Proteomes" id="UP000555649"/>
    </source>
</evidence>
<dbReference type="InterPro" id="IPR027417">
    <property type="entry name" value="P-loop_NTPase"/>
</dbReference>
<sequence>PGWLLSPAGRPYRDSILQKNQRRVFGEPRTLLAPRKMGCQPPRNPHTPPPLSPGLLERPVLPPPLAAPTVTYKLFVSGKSGVGKTALVAALAGTPVPPIHHETLGIEATTVYWPAKPCASGRPVIFQLHFWD</sequence>
<evidence type="ECO:0000256" key="3">
    <source>
        <dbReference type="ARBA" id="ARBA00022448"/>
    </source>
</evidence>
<keyword evidence="6" id="KW-0547">Nucleotide-binding</keyword>
<keyword evidence="6" id="KW-0342">GTP-binding</keyword>
<accession>A0A7L0H295</accession>
<proteinExistence type="inferred from homology"/>
<evidence type="ECO:0000256" key="4">
    <source>
        <dbReference type="ARBA" id="ARBA00022490"/>
    </source>
</evidence>
<dbReference type="GO" id="GO:0003924">
    <property type="term" value="F:GTPase activity"/>
    <property type="evidence" value="ECO:0007669"/>
    <property type="project" value="InterPro"/>
</dbReference>
<gene>
    <name evidence="10" type="primary">Cplane2</name>
    <name evidence="10" type="ORF">HERCAC_R09716</name>
</gene>